<feature type="domain" description="HTH lysR-type" evidence="5">
    <location>
        <begin position="1"/>
        <end position="58"/>
    </location>
</feature>
<dbReference type="SUPFAM" id="SSF46785">
    <property type="entry name" value="Winged helix' DNA-binding domain"/>
    <property type="match status" value="1"/>
</dbReference>
<dbReference type="Gene3D" id="1.10.10.10">
    <property type="entry name" value="Winged helix-like DNA-binding domain superfamily/Winged helix DNA-binding domain"/>
    <property type="match status" value="1"/>
</dbReference>
<evidence type="ECO:0000313" key="6">
    <source>
        <dbReference type="EMBL" id="SDI63524.1"/>
    </source>
</evidence>
<dbReference type="Pfam" id="PF03466">
    <property type="entry name" value="LysR_substrate"/>
    <property type="match status" value="1"/>
</dbReference>
<keyword evidence="4" id="KW-0804">Transcription</keyword>
<reference evidence="6 7" key="1">
    <citation type="submission" date="2016-10" db="EMBL/GenBank/DDBJ databases">
        <authorList>
            <person name="de Groot N.N."/>
        </authorList>
    </citation>
    <scope>NUCLEOTIDE SEQUENCE [LARGE SCALE GENOMIC DNA]</scope>
    <source>
        <strain evidence="6 7">LMG 2247</strain>
    </source>
</reference>
<evidence type="ECO:0000313" key="7">
    <source>
        <dbReference type="Proteomes" id="UP000199706"/>
    </source>
</evidence>
<dbReference type="Proteomes" id="UP000199706">
    <property type="component" value="Unassembled WGS sequence"/>
</dbReference>
<dbReference type="GO" id="GO:0003677">
    <property type="term" value="F:DNA binding"/>
    <property type="evidence" value="ECO:0007669"/>
    <property type="project" value="UniProtKB-KW"/>
</dbReference>
<dbReference type="PROSITE" id="PS50931">
    <property type="entry name" value="HTH_LYSR"/>
    <property type="match status" value="1"/>
</dbReference>
<evidence type="ECO:0000259" key="5">
    <source>
        <dbReference type="PROSITE" id="PS50931"/>
    </source>
</evidence>
<protein>
    <submittedName>
        <fullName evidence="6">DNA-binding transcriptional regulator, LysR family</fullName>
    </submittedName>
</protein>
<evidence type="ECO:0000256" key="2">
    <source>
        <dbReference type="ARBA" id="ARBA00023015"/>
    </source>
</evidence>
<dbReference type="RefSeq" id="WP_090694834.1">
    <property type="nucleotide sequence ID" value="NZ_CADERL010000003.1"/>
</dbReference>
<gene>
    <name evidence="6" type="ORF">SAMN05216466_12865</name>
</gene>
<evidence type="ECO:0000256" key="3">
    <source>
        <dbReference type="ARBA" id="ARBA00023125"/>
    </source>
</evidence>
<name>A0A1G8M6G5_9BURK</name>
<keyword evidence="2" id="KW-0805">Transcription regulation</keyword>
<dbReference type="SUPFAM" id="SSF53850">
    <property type="entry name" value="Periplasmic binding protein-like II"/>
    <property type="match status" value="1"/>
</dbReference>
<keyword evidence="3 6" id="KW-0238">DNA-binding</keyword>
<evidence type="ECO:0000256" key="1">
    <source>
        <dbReference type="ARBA" id="ARBA00009437"/>
    </source>
</evidence>
<dbReference type="FunFam" id="1.10.10.10:FF:000001">
    <property type="entry name" value="LysR family transcriptional regulator"/>
    <property type="match status" value="1"/>
</dbReference>
<comment type="similarity">
    <text evidence="1">Belongs to the LysR transcriptional regulatory family.</text>
</comment>
<dbReference type="AlphaFoldDB" id="A0A1G8M6G5"/>
<dbReference type="EMBL" id="FNCJ01000028">
    <property type="protein sequence ID" value="SDI63524.1"/>
    <property type="molecule type" value="Genomic_DNA"/>
</dbReference>
<dbReference type="InterPro" id="IPR005119">
    <property type="entry name" value="LysR_subst-bd"/>
</dbReference>
<dbReference type="OrthoDB" id="5292387at2"/>
<dbReference type="PRINTS" id="PR00039">
    <property type="entry name" value="HTHLYSR"/>
</dbReference>
<sequence>MELRHLRYFLAVADERQFTRAAAKLHIQQPPLSQQIQALESEIGFALFTRVARGVELTSAGASFADDARAVLQALDQAVAKGKGIADGRIGSVRIALTSSSAFHPLAPAAIRAFREACPDIAIDLNEINAAEIIERMVSGRIDAAILRKPSDTPEELRFDLLLEESMVLVLPVGHRLLKGRSKSGRMRPVALDALADEAFIFVRRPGARGMYADFIDACEAAGFKPRVASEVPRMLSAINLVAAGTGVTLVPASMQRYQQESVVYCPIDSEAAITAPLHLVTHRDSGNPAATRFAQTVIEFAQAQQR</sequence>
<proteinExistence type="inferred from homology"/>
<accession>A0A1G8M6G5</accession>
<dbReference type="PANTHER" id="PTHR30346">
    <property type="entry name" value="TRANSCRIPTIONAL DUAL REGULATOR HCAR-RELATED"/>
    <property type="match status" value="1"/>
</dbReference>
<dbReference type="InterPro" id="IPR036388">
    <property type="entry name" value="WH-like_DNA-bd_sf"/>
</dbReference>
<dbReference type="CDD" id="cd08451">
    <property type="entry name" value="PBP2_BudR"/>
    <property type="match status" value="1"/>
</dbReference>
<dbReference type="InterPro" id="IPR000847">
    <property type="entry name" value="LysR_HTH_N"/>
</dbReference>
<dbReference type="Pfam" id="PF00126">
    <property type="entry name" value="HTH_1"/>
    <property type="match status" value="1"/>
</dbReference>
<dbReference type="GO" id="GO:0032993">
    <property type="term" value="C:protein-DNA complex"/>
    <property type="evidence" value="ECO:0007669"/>
    <property type="project" value="TreeGrafter"/>
</dbReference>
<dbReference type="InterPro" id="IPR036390">
    <property type="entry name" value="WH_DNA-bd_sf"/>
</dbReference>
<dbReference type="PANTHER" id="PTHR30346:SF30">
    <property type="entry name" value="SMALL NEUTRAL PROTEASE REGULATORY PROTEIN"/>
    <property type="match status" value="1"/>
</dbReference>
<dbReference type="InterPro" id="IPR037410">
    <property type="entry name" value="BudR_PBP2"/>
</dbReference>
<evidence type="ECO:0000256" key="4">
    <source>
        <dbReference type="ARBA" id="ARBA00023163"/>
    </source>
</evidence>
<dbReference type="Gene3D" id="3.40.190.10">
    <property type="entry name" value="Periplasmic binding protein-like II"/>
    <property type="match status" value="2"/>
</dbReference>
<dbReference type="GO" id="GO:0003700">
    <property type="term" value="F:DNA-binding transcription factor activity"/>
    <property type="evidence" value="ECO:0007669"/>
    <property type="project" value="InterPro"/>
</dbReference>
<organism evidence="6 7">
    <name type="scientific">Paraburkholderia phenazinium</name>
    <dbReference type="NCBI Taxonomy" id="60549"/>
    <lineage>
        <taxon>Bacteria</taxon>
        <taxon>Pseudomonadati</taxon>
        <taxon>Pseudomonadota</taxon>
        <taxon>Betaproteobacteria</taxon>
        <taxon>Burkholderiales</taxon>
        <taxon>Burkholderiaceae</taxon>
        <taxon>Paraburkholderia</taxon>
    </lineage>
</organism>